<feature type="chain" id="PRO_5041292751" evidence="1">
    <location>
        <begin position="23"/>
        <end position="146"/>
    </location>
</feature>
<dbReference type="Pfam" id="PF13211">
    <property type="entry name" value="DUF4019"/>
    <property type="match status" value="1"/>
</dbReference>
<dbReference type="EMBL" id="CP120682">
    <property type="protein sequence ID" value="WKN36197.1"/>
    <property type="molecule type" value="Genomic_DNA"/>
</dbReference>
<sequence length="146" mass="16551">MLRTFFLLATISFAMLTPQSFAQSQNQEEAEVAQQKAEEWLTFVDKGNYTESWNQASPLFQQNVTEDQWSQVAKQLRDQLGELESREVQQAQYTTSLPNAPEGEYVVVQYNSEFSNIDSTVETVVMNKTEEGEWAAIGYSVPPPGQ</sequence>
<evidence type="ECO:0000256" key="1">
    <source>
        <dbReference type="SAM" id="SignalP"/>
    </source>
</evidence>
<dbReference type="Gene3D" id="3.10.450.590">
    <property type="match status" value="1"/>
</dbReference>
<dbReference type="AlphaFoldDB" id="A0AA49GKX7"/>
<name>A0AA49GKX7_9BACT</name>
<reference evidence="2" key="1">
    <citation type="journal article" date="2023" name="Comput. Struct. Biotechnol. J.">
        <title>Discovery of a novel marine Bacteroidetes with a rich repertoire of carbohydrate-active enzymes.</title>
        <authorList>
            <person name="Chen B."/>
            <person name="Liu G."/>
            <person name="Chen Q."/>
            <person name="Wang H."/>
            <person name="Liu L."/>
            <person name="Tang K."/>
        </authorList>
    </citation>
    <scope>NUCLEOTIDE SEQUENCE</scope>
    <source>
        <strain evidence="2">TK19036</strain>
    </source>
</reference>
<organism evidence="2">
    <name type="scientific">Roseihalotalea indica</name>
    <dbReference type="NCBI Taxonomy" id="2867963"/>
    <lineage>
        <taxon>Bacteria</taxon>
        <taxon>Pseudomonadati</taxon>
        <taxon>Bacteroidota</taxon>
        <taxon>Cytophagia</taxon>
        <taxon>Cytophagales</taxon>
        <taxon>Catalimonadaceae</taxon>
        <taxon>Roseihalotalea</taxon>
    </lineage>
</organism>
<gene>
    <name evidence="2" type="ORF">K4G66_27920</name>
</gene>
<protein>
    <submittedName>
        <fullName evidence="2">DUF4019 domain-containing protein</fullName>
    </submittedName>
</protein>
<reference evidence="2" key="2">
    <citation type="journal article" date="2024" name="Antonie Van Leeuwenhoek">
        <title>Roseihalotalea indica gen. nov., sp. nov., a halophilic Bacteroidetes from mesopelagic Southwest Indian Ocean with higher carbohydrate metabolic potential.</title>
        <authorList>
            <person name="Chen B."/>
            <person name="Zhang M."/>
            <person name="Lin D."/>
            <person name="Ye J."/>
            <person name="Tang K."/>
        </authorList>
    </citation>
    <scope>NUCLEOTIDE SEQUENCE</scope>
    <source>
        <strain evidence="2">TK19036</strain>
    </source>
</reference>
<accession>A0AA49GKX7</accession>
<proteinExistence type="predicted"/>
<dbReference type="InterPro" id="IPR025091">
    <property type="entry name" value="DUF4019"/>
</dbReference>
<feature type="signal peptide" evidence="1">
    <location>
        <begin position="1"/>
        <end position="22"/>
    </location>
</feature>
<evidence type="ECO:0000313" key="2">
    <source>
        <dbReference type="EMBL" id="WKN36197.1"/>
    </source>
</evidence>
<keyword evidence="1" id="KW-0732">Signal</keyword>